<evidence type="ECO:0000256" key="4">
    <source>
        <dbReference type="PROSITE-ProRule" id="PRU00335"/>
    </source>
</evidence>
<proteinExistence type="predicted"/>
<reference evidence="6 7" key="1">
    <citation type="journal article" date="2018" name="Nat. Biotechnol.">
        <title>A standardized bacterial taxonomy based on genome phylogeny substantially revises the tree of life.</title>
        <authorList>
            <person name="Parks D.H."/>
            <person name="Chuvochina M."/>
            <person name="Waite D.W."/>
            <person name="Rinke C."/>
            <person name="Skarshewski A."/>
            <person name="Chaumeil P.A."/>
            <person name="Hugenholtz P."/>
        </authorList>
    </citation>
    <scope>NUCLEOTIDE SEQUENCE [LARGE SCALE GENOMIC DNA]</scope>
    <source>
        <strain evidence="6">UBA9360</strain>
    </source>
</reference>
<dbReference type="RefSeq" id="WP_006956861.1">
    <property type="nucleotide sequence ID" value="NZ_DAIRLQ010000001.1"/>
</dbReference>
<dbReference type="PANTHER" id="PTHR30055">
    <property type="entry name" value="HTH-TYPE TRANSCRIPTIONAL REGULATOR RUTR"/>
    <property type="match status" value="1"/>
</dbReference>
<evidence type="ECO:0000256" key="3">
    <source>
        <dbReference type="ARBA" id="ARBA00023163"/>
    </source>
</evidence>
<dbReference type="Pfam" id="PF17937">
    <property type="entry name" value="TetR_C_28"/>
    <property type="match status" value="1"/>
</dbReference>
<gene>
    <name evidence="6" type="ORF">DCR58_04835</name>
</gene>
<dbReference type="PROSITE" id="PS50977">
    <property type="entry name" value="HTH_TETR_2"/>
    <property type="match status" value="1"/>
</dbReference>
<dbReference type="InterPro" id="IPR009057">
    <property type="entry name" value="Homeodomain-like_sf"/>
</dbReference>
<evidence type="ECO:0000313" key="7">
    <source>
        <dbReference type="Proteomes" id="UP000262878"/>
    </source>
</evidence>
<dbReference type="GO" id="GO:0000976">
    <property type="term" value="F:transcription cis-regulatory region binding"/>
    <property type="evidence" value="ECO:0007669"/>
    <property type="project" value="TreeGrafter"/>
</dbReference>
<dbReference type="AlphaFoldDB" id="A0A348WNI4"/>
<keyword evidence="2 4" id="KW-0238">DNA-binding</keyword>
<evidence type="ECO:0000256" key="1">
    <source>
        <dbReference type="ARBA" id="ARBA00023015"/>
    </source>
</evidence>
<organism evidence="6 7">
    <name type="scientific">Idiomarina baltica</name>
    <dbReference type="NCBI Taxonomy" id="190892"/>
    <lineage>
        <taxon>Bacteria</taxon>
        <taxon>Pseudomonadati</taxon>
        <taxon>Pseudomonadota</taxon>
        <taxon>Gammaproteobacteria</taxon>
        <taxon>Alteromonadales</taxon>
        <taxon>Idiomarinaceae</taxon>
        <taxon>Idiomarina</taxon>
    </lineage>
</organism>
<dbReference type="PRINTS" id="PR00455">
    <property type="entry name" value="HTHTETR"/>
</dbReference>
<feature type="DNA-binding region" description="H-T-H motif" evidence="4">
    <location>
        <begin position="33"/>
        <end position="52"/>
    </location>
</feature>
<dbReference type="Proteomes" id="UP000262878">
    <property type="component" value="Unassembled WGS sequence"/>
</dbReference>
<dbReference type="STRING" id="314276.OS145_05385"/>
<dbReference type="GO" id="GO:0003700">
    <property type="term" value="F:DNA-binding transcription factor activity"/>
    <property type="evidence" value="ECO:0007669"/>
    <property type="project" value="TreeGrafter"/>
</dbReference>
<dbReference type="SUPFAM" id="SSF46689">
    <property type="entry name" value="Homeodomain-like"/>
    <property type="match status" value="1"/>
</dbReference>
<dbReference type="Gene3D" id="1.10.357.10">
    <property type="entry name" value="Tetracycline Repressor, domain 2"/>
    <property type="match status" value="1"/>
</dbReference>
<protein>
    <submittedName>
        <fullName evidence="6">TetR/AcrR family transcriptional regulator</fullName>
    </submittedName>
</protein>
<feature type="domain" description="HTH tetR-type" evidence="5">
    <location>
        <begin position="10"/>
        <end position="70"/>
    </location>
</feature>
<dbReference type="InterPro" id="IPR001647">
    <property type="entry name" value="HTH_TetR"/>
</dbReference>
<dbReference type="PANTHER" id="PTHR30055:SF234">
    <property type="entry name" value="HTH-TYPE TRANSCRIPTIONAL REGULATOR BETI"/>
    <property type="match status" value="1"/>
</dbReference>
<sequence length="186" mass="20281">MCAKKCAGRPSNRDVILDAAEQLVASEGAARLTFDALGQATGISKGGLLYHFASKDKLLEAMLERMVARNNDLKETFMSEFEGDPNQEFKSILLASLNSDAECAQLSSGLLAAAANNPDLLAPMTAHVQQTFQSLEQFSRDPMLAKVLFFAVHGARLFEQLQLCEHCQGDRKAFADKLLAMIDAKN</sequence>
<accession>A0A348WNI4</accession>
<dbReference type="InterPro" id="IPR041479">
    <property type="entry name" value="TetR_CgmR_C"/>
</dbReference>
<name>A0A348WNI4_9GAMM</name>
<evidence type="ECO:0000313" key="6">
    <source>
        <dbReference type="EMBL" id="HAR56096.1"/>
    </source>
</evidence>
<comment type="caution">
    <text evidence="6">The sequence shown here is derived from an EMBL/GenBank/DDBJ whole genome shotgun (WGS) entry which is preliminary data.</text>
</comment>
<dbReference type="Pfam" id="PF00440">
    <property type="entry name" value="TetR_N"/>
    <property type="match status" value="1"/>
</dbReference>
<keyword evidence="3" id="KW-0804">Transcription</keyword>
<keyword evidence="1" id="KW-0805">Transcription regulation</keyword>
<evidence type="ECO:0000259" key="5">
    <source>
        <dbReference type="PROSITE" id="PS50977"/>
    </source>
</evidence>
<evidence type="ECO:0000256" key="2">
    <source>
        <dbReference type="ARBA" id="ARBA00023125"/>
    </source>
</evidence>
<dbReference type="InterPro" id="IPR050109">
    <property type="entry name" value="HTH-type_TetR-like_transc_reg"/>
</dbReference>
<dbReference type="EMBL" id="DMUP01000108">
    <property type="protein sequence ID" value="HAR56096.1"/>
    <property type="molecule type" value="Genomic_DNA"/>
</dbReference>